<name>A0A4C1XDB5_EUMVA</name>
<evidence type="ECO:0000313" key="1">
    <source>
        <dbReference type="EMBL" id="GBP61418.1"/>
    </source>
</evidence>
<keyword evidence="2" id="KW-1185">Reference proteome</keyword>
<gene>
    <name evidence="1" type="ORF">EVAR_37950_1</name>
</gene>
<sequence>MHLFLVFPLRGEKDKKPHELPRIYVRDVCSILTNQKTAQKLDIVFRCQPRGCHQPYRTRPIDIEMPLACDSLTEGPLRSLRHRESREFSTRVGTSD</sequence>
<accession>A0A4C1XDB5</accession>
<comment type="caution">
    <text evidence="1">The sequence shown here is derived from an EMBL/GenBank/DDBJ whole genome shotgun (WGS) entry which is preliminary data.</text>
</comment>
<proteinExistence type="predicted"/>
<dbReference type="AlphaFoldDB" id="A0A4C1XDB5"/>
<evidence type="ECO:0000313" key="2">
    <source>
        <dbReference type="Proteomes" id="UP000299102"/>
    </source>
</evidence>
<protein>
    <submittedName>
        <fullName evidence="1">Uncharacterized protein</fullName>
    </submittedName>
</protein>
<reference evidence="1 2" key="1">
    <citation type="journal article" date="2019" name="Commun. Biol.">
        <title>The bagworm genome reveals a unique fibroin gene that provides high tensile strength.</title>
        <authorList>
            <person name="Kono N."/>
            <person name="Nakamura H."/>
            <person name="Ohtoshi R."/>
            <person name="Tomita M."/>
            <person name="Numata K."/>
            <person name="Arakawa K."/>
        </authorList>
    </citation>
    <scope>NUCLEOTIDE SEQUENCE [LARGE SCALE GENOMIC DNA]</scope>
</reference>
<organism evidence="1 2">
    <name type="scientific">Eumeta variegata</name>
    <name type="common">Bagworm moth</name>
    <name type="synonym">Eumeta japonica</name>
    <dbReference type="NCBI Taxonomy" id="151549"/>
    <lineage>
        <taxon>Eukaryota</taxon>
        <taxon>Metazoa</taxon>
        <taxon>Ecdysozoa</taxon>
        <taxon>Arthropoda</taxon>
        <taxon>Hexapoda</taxon>
        <taxon>Insecta</taxon>
        <taxon>Pterygota</taxon>
        <taxon>Neoptera</taxon>
        <taxon>Endopterygota</taxon>
        <taxon>Lepidoptera</taxon>
        <taxon>Glossata</taxon>
        <taxon>Ditrysia</taxon>
        <taxon>Tineoidea</taxon>
        <taxon>Psychidae</taxon>
        <taxon>Oiketicinae</taxon>
        <taxon>Eumeta</taxon>
    </lineage>
</organism>
<dbReference type="Proteomes" id="UP000299102">
    <property type="component" value="Unassembled WGS sequence"/>
</dbReference>
<dbReference type="EMBL" id="BGZK01000813">
    <property type="protein sequence ID" value="GBP61418.1"/>
    <property type="molecule type" value="Genomic_DNA"/>
</dbReference>